<dbReference type="InterPro" id="IPR042100">
    <property type="entry name" value="Bug_dom1"/>
</dbReference>
<dbReference type="AlphaFoldDB" id="A0A157Q210"/>
<keyword evidence="2" id="KW-0732">Signal</keyword>
<dbReference type="EMBL" id="FKBS01000017">
    <property type="protein sequence ID" value="SAI39905.1"/>
    <property type="molecule type" value="Genomic_DNA"/>
</dbReference>
<dbReference type="Gene3D" id="3.40.190.150">
    <property type="entry name" value="Bordetella uptake gene, domain 1"/>
    <property type="match status" value="1"/>
</dbReference>
<evidence type="ECO:0000256" key="2">
    <source>
        <dbReference type="SAM" id="SignalP"/>
    </source>
</evidence>
<organism evidence="3 4">
    <name type="scientific">Bordetella ansorpii</name>
    <dbReference type="NCBI Taxonomy" id="288768"/>
    <lineage>
        <taxon>Bacteria</taxon>
        <taxon>Pseudomonadati</taxon>
        <taxon>Pseudomonadota</taxon>
        <taxon>Betaproteobacteria</taxon>
        <taxon>Burkholderiales</taxon>
        <taxon>Alcaligenaceae</taxon>
        <taxon>Bordetella</taxon>
    </lineage>
</organism>
<evidence type="ECO:0000313" key="3">
    <source>
        <dbReference type="EMBL" id="SAI39905.1"/>
    </source>
</evidence>
<keyword evidence="3" id="KW-0449">Lipoprotein</keyword>
<dbReference type="Pfam" id="PF03401">
    <property type="entry name" value="TctC"/>
    <property type="match status" value="1"/>
</dbReference>
<reference evidence="3 4" key="1">
    <citation type="submission" date="2016-03" db="EMBL/GenBank/DDBJ databases">
        <authorList>
            <consortium name="Pathogen Informatics"/>
        </authorList>
    </citation>
    <scope>NUCLEOTIDE SEQUENCE [LARGE SCALE GENOMIC DNA]</scope>
    <source>
        <strain evidence="3 4">NCTC13364</strain>
    </source>
</reference>
<evidence type="ECO:0000256" key="1">
    <source>
        <dbReference type="ARBA" id="ARBA00006987"/>
    </source>
</evidence>
<dbReference type="SUPFAM" id="SSF53850">
    <property type="entry name" value="Periplasmic binding protein-like II"/>
    <property type="match status" value="1"/>
</dbReference>
<dbReference type="Proteomes" id="UP000077037">
    <property type="component" value="Unassembled WGS sequence"/>
</dbReference>
<gene>
    <name evidence="3" type="ORF">SAMEA1982600_03134</name>
</gene>
<protein>
    <submittedName>
        <fullName evidence="3">Lipoprotein</fullName>
    </submittedName>
</protein>
<dbReference type="RefSeq" id="WP_066414809.1">
    <property type="nucleotide sequence ID" value="NZ_FKBS01000017.1"/>
</dbReference>
<dbReference type="OrthoDB" id="8678477at2"/>
<evidence type="ECO:0000313" key="4">
    <source>
        <dbReference type="Proteomes" id="UP000077037"/>
    </source>
</evidence>
<name>A0A157Q210_9BORD</name>
<dbReference type="InterPro" id="IPR005064">
    <property type="entry name" value="BUG"/>
</dbReference>
<dbReference type="Gene3D" id="3.40.190.10">
    <property type="entry name" value="Periplasmic binding protein-like II"/>
    <property type="match status" value="1"/>
</dbReference>
<accession>A0A157Q210</accession>
<feature type="signal peptide" evidence="2">
    <location>
        <begin position="1"/>
        <end position="30"/>
    </location>
</feature>
<dbReference type="PANTHER" id="PTHR42928">
    <property type="entry name" value="TRICARBOXYLATE-BINDING PROTEIN"/>
    <property type="match status" value="1"/>
</dbReference>
<dbReference type="PIRSF" id="PIRSF017082">
    <property type="entry name" value="YflP"/>
    <property type="match status" value="1"/>
</dbReference>
<feature type="chain" id="PRO_5007615072" evidence="2">
    <location>
        <begin position="31"/>
        <end position="329"/>
    </location>
</feature>
<dbReference type="PANTHER" id="PTHR42928:SF5">
    <property type="entry name" value="BLR1237 PROTEIN"/>
    <property type="match status" value="1"/>
</dbReference>
<sequence>MNAAPAFRSFRRLGALLLLAGLGIAPAVHAAYPEKPIQVIISFPPAGATDVLARAVGQKLSAELNQSVVVQNRPGAGGAIGLVAAARAPADGYTLYLAAVTNVQIARAIYKDWKADLETDFVPIAGVGAVPHALVVPTSLGINDVAGLVSYVKSSPGKYNFASQGTGTLSHLESELFAAKAGLKMVHIPYKGSVEALPDVASGSSAMMFDSLPSSMPLVTGGKLKYLAVASKTRVSLLPDVPTLAEAGVQGVAADNLFGFVAPKGTPPEAVQTIARALQKVLAQPDLKSALAQQGAELHYTSAEDFRKAIAQEREVWGGVVKEFNVQPQ</sequence>
<dbReference type="CDD" id="cd07012">
    <property type="entry name" value="PBP2_Bug_TTT"/>
    <property type="match status" value="1"/>
</dbReference>
<comment type="similarity">
    <text evidence="1">Belongs to the UPF0065 (bug) family.</text>
</comment>
<proteinExistence type="inferred from homology"/>